<dbReference type="Proteomes" id="UP000823775">
    <property type="component" value="Unassembled WGS sequence"/>
</dbReference>
<protein>
    <submittedName>
        <fullName evidence="1">Uncharacterized protein</fullName>
    </submittedName>
</protein>
<dbReference type="EMBL" id="JACEIK010000040">
    <property type="protein sequence ID" value="MCD7447564.1"/>
    <property type="molecule type" value="Genomic_DNA"/>
</dbReference>
<evidence type="ECO:0000313" key="2">
    <source>
        <dbReference type="Proteomes" id="UP000823775"/>
    </source>
</evidence>
<gene>
    <name evidence="1" type="ORF">HAX54_031593</name>
</gene>
<keyword evidence="2" id="KW-1185">Reference proteome</keyword>
<accession>A0ABS8RPL9</accession>
<name>A0ABS8RPL9_DATST</name>
<evidence type="ECO:0000313" key="1">
    <source>
        <dbReference type="EMBL" id="MCD7447564.1"/>
    </source>
</evidence>
<reference evidence="1 2" key="1">
    <citation type="journal article" date="2021" name="BMC Genomics">
        <title>Datura genome reveals duplications of psychoactive alkaloid biosynthetic genes and high mutation rate following tissue culture.</title>
        <authorList>
            <person name="Rajewski A."/>
            <person name="Carter-House D."/>
            <person name="Stajich J."/>
            <person name="Litt A."/>
        </authorList>
    </citation>
    <scope>NUCLEOTIDE SEQUENCE [LARGE SCALE GENOMIC DNA]</scope>
    <source>
        <strain evidence="1">AR-01</strain>
    </source>
</reference>
<sequence length="149" mass="15495">MDALYIPTQGKVSSFGSESALRFFLRVRIGSRVHSQGLVSGPEASSSLGQGCVPDLESGLGLRLGFGLGTVSSINSSPKLGFDLRSRVPGQAKGRDSRSGPRAGLESIVGVRFGGSSYGMVSGLLSRVLGQASGLGSWIRFKLGLVTMF</sequence>
<comment type="caution">
    <text evidence="1">The sequence shown here is derived from an EMBL/GenBank/DDBJ whole genome shotgun (WGS) entry which is preliminary data.</text>
</comment>
<proteinExistence type="predicted"/>
<organism evidence="1 2">
    <name type="scientific">Datura stramonium</name>
    <name type="common">Jimsonweed</name>
    <name type="synonym">Common thornapple</name>
    <dbReference type="NCBI Taxonomy" id="4076"/>
    <lineage>
        <taxon>Eukaryota</taxon>
        <taxon>Viridiplantae</taxon>
        <taxon>Streptophyta</taxon>
        <taxon>Embryophyta</taxon>
        <taxon>Tracheophyta</taxon>
        <taxon>Spermatophyta</taxon>
        <taxon>Magnoliopsida</taxon>
        <taxon>eudicotyledons</taxon>
        <taxon>Gunneridae</taxon>
        <taxon>Pentapetalae</taxon>
        <taxon>asterids</taxon>
        <taxon>lamiids</taxon>
        <taxon>Solanales</taxon>
        <taxon>Solanaceae</taxon>
        <taxon>Solanoideae</taxon>
        <taxon>Datureae</taxon>
        <taxon>Datura</taxon>
    </lineage>
</organism>